<dbReference type="PANTHER" id="PTHR35586">
    <property type="entry name" value="SLL1691 PROTEIN"/>
    <property type="match status" value="1"/>
</dbReference>
<evidence type="ECO:0000313" key="2">
    <source>
        <dbReference type="EMBL" id="QJD86915.1"/>
    </source>
</evidence>
<dbReference type="Proteomes" id="UP000502248">
    <property type="component" value="Chromosome"/>
</dbReference>
<dbReference type="EMBL" id="CP051680">
    <property type="protein sequence ID" value="QJD86915.1"/>
    <property type="molecule type" value="Genomic_DNA"/>
</dbReference>
<dbReference type="KEGG" id="cheb:HH215_29585"/>
<dbReference type="Pfam" id="PF04754">
    <property type="entry name" value="Transposase_31"/>
    <property type="match status" value="1"/>
</dbReference>
<reference evidence="2 3" key="1">
    <citation type="submission" date="2020-04" db="EMBL/GenBank/DDBJ databases">
        <title>Genome sequencing of novel species.</title>
        <authorList>
            <person name="Heo J."/>
            <person name="Kim S.-J."/>
            <person name="Kim J.-S."/>
            <person name="Hong S.-B."/>
            <person name="Kwon S.-W."/>
        </authorList>
    </citation>
    <scope>NUCLEOTIDE SEQUENCE [LARGE SCALE GENOMIC DNA]</scope>
    <source>
        <strain evidence="2 3">MFER-1</strain>
    </source>
</reference>
<dbReference type="PANTHER" id="PTHR35586:SF1">
    <property type="entry name" value="SLL1691 PROTEIN"/>
    <property type="match status" value="1"/>
</dbReference>
<feature type="domain" description="Transposase (putative) YhgA-like" evidence="1">
    <location>
        <begin position="15"/>
        <end position="156"/>
    </location>
</feature>
<name>A0A7Z2ZPI6_9BACL</name>
<proteinExistence type="predicted"/>
<dbReference type="AlphaFoldDB" id="A0A7Z2ZPI6"/>
<organism evidence="2 3">
    <name type="scientific">Cohnella herbarum</name>
    <dbReference type="NCBI Taxonomy" id="2728023"/>
    <lineage>
        <taxon>Bacteria</taxon>
        <taxon>Bacillati</taxon>
        <taxon>Bacillota</taxon>
        <taxon>Bacilli</taxon>
        <taxon>Bacillales</taxon>
        <taxon>Paenibacillaceae</taxon>
        <taxon>Cohnella</taxon>
    </lineage>
</organism>
<accession>A0A7Z2ZPI6</accession>
<sequence length="314" mass="36823">MGNSERPSKAGQEVTPHDEAFKKLLQTFFAEFIELFFPKVHELLDYGHTRFLMQEQLVDIVGEQTRTLDLLIETKYKGSDAYVLIHLEPQSYKDARFRERMFIYFSRLYERHRNEHKLIIPIAVFSMDNARSEPDTLTMEILEHQIVRFQFLKVELGSQSWRKFIDSDNPVAAALLAKMSYNEGEQREIRIAYLRMLLRLRGKLDEARLALMMSVADLYNRIDLSEDAALLRELGERYPEVREDVEKLMPAWSREGYEKGIKEGMEQGLEQGKEQGIEAVVLNMLRMGADMELIRNASGWPEEKIERLRKRNEA</sequence>
<keyword evidence="3" id="KW-1185">Reference proteome</keyword>
<evidence type="ECO:0000313" key="3">
    <source>
        <dbReference type="Proteomes" id="UP000502248"/>
    </source>
</evidence>
<dbReference type="InterPro" id="IPR006842">
    <property type="entry name" value="Transposase_31"/>
</dbReference>
<protein>
    <submittedName>
        <fullName evidence="2">Transposase</fullName>
    </submittedName>
</protein>
<gene>
    <name evidence="2" type="ORF">HH215_29585</name>
</gene>
<dbReference type="RefSeq" id="WP_169283161.1">
    <property type="nucleotide sequence ID" value="NZ_CP051680.1"/>
</dbReference>
<evidence type="ECO:0000259" key="1">
    <source>
        <dbReference type="Pfam" id="PF04754"/>
    </source>
</evidence>